<dbReference type="AlphaFoldDB" id="A0A0P9SFL5"/>
<feature type="region of interest" description="Disordered" evidence="3">
    <location>
        <begin position="1"/>
        <end position="23"/>
    </location>
</feature>
<comment type="caution">
    <text evidence="5">The sequence shown here is derived from an EMBL/GenBank/DDBJ whole genome shotgun (WGS) entry which is preliminary data.</text>
</comment>
<reference evidence="5 6" key="1">
    <citation type="submission" date="2018-08" db="EMBL/GenBank/DDBJ databases">
        <title>Recombination of ecologically and evolutionarily significant loci maintains genetic cohesion in the Pseudomonas syringae species complex.</title>
        <authorList>
            <person name="Dillon M."/>
            <person name="Thakur S."/>
            <person name="Almeida R.N.D."/>
            <person name="Weir B.S."/>
            <person name="Guttman D.S."/>
        </authorList>
    </citation>
    <scope>NUCLEOTIDE SEQUENCE [LARGE SCALE GENOMIC DNA]</scope>
    <source>
        <strain evidence="5 6">ICMP 4182</strain>
    </source>
</reference>
<sequence>MIFGSEANKKLHPPKCPSNGTAARTRRLFKTQRAVKTFPASGCNTQRLNQTNPAFMTLTYRRLTPTDAVAYRALMLEAYDRHPDAFTSDVKERETLPGEWWENRLDNSNASTEAVFAAVEDNKLLGVAGLSVETRNKARHKSTLFGMYVPQAHRNRGIGYQLMCSVLEHARSRPELLVVQLTVTQGNAAAQGLYERMGFVTFGVEPLAVAVGSRFVSKVHMWKDLRE</sequence>
<dbReference type="EMBL" id="RBQX01000306">
    <property type="protein sequence ID" value="RMQ09306.1"/>
    <property type="molecule type" value="Genomic_DNA"/>
</dbReference>
<protein>
    <submittedName>
        <fullName evidence="5">Acetyltransferase, GNAT family</fullName>
    </submittedName>
</protein>
<dbReference type="Gene3D" id="3.40.630.30">
    <property type="match status" value="1"/>
</dbReference>
<dbReference type="GO" id="GO:0016747">
    <property type="term" value="F:acyltransferase activity, transferring groups other than amino-acyl groups"/>
    <property type="evidence" value="ECO:0007669"/>
    <property type="project" value="InterPro"/>
</dbReference>
<dbReference type="CDD" id="cd04301">
    <property type="entry name" value="NAT_SF"/>
    <property type="match status" value="1"/>
</dbReference>
<dbReference type="PROSITE" id="PS51186">
    <property type="entry name" value="GNAT"/>
    <property type="match status" value="1"/>
</dbReference>
<name>A0A0P9SFL5_PSESG</name>
<evidence type="ECO:0000259" key="4">
    <source>
        <dbReference type="PROSITE" id="PS51186"/>
    </source>
</evidence>
<gene>
    <name evidence="5" type="ORF">ALQ11_100423</name>
</gene>
<evidence type="ECO:0000313" key="6">
    <source>
        <dbReference type="Proteomes" id="UP000272471"/>
    </source>
</evidence>
<accession>A0A0P9SFL5</accession>
<dbReference type="InterPro" id="IPR000182">
    <property type="entry name" value="GNAT_dom"/>
</dbReference>
<evidence type="ECO:0000256" key="2">
    <source>
        <dbReference type="ARBA" id="ARBA00023315"/>
    </source>
</evidence>
<keyword evidence="1" id="KW-0808">Transferase</keyword>
<dbReference type="SUPFAM" id="SSF55729">
    <property type="entry name" value="Acyl-CoA N-acyltransferases (Nat)"/>
    <property type="match status" value="1"/>
</dbReference>
<feature type="domain" description="N-acetyltransferase" evidence="4">
    <location>
        <begin position="58"/>
        <end position="226"/>
    </location>
</feature>
<evidence type="ECO:0000313" key="5">
    <source>
        <dbReference type="EMBL" id="RMQ09306.1"/>
    </source>
</evidence>
<keyword evidence="2" id="KW-0012">Acyltransferase</keyword>
<dbReference type="InterPro" id="IPR050832">
    <property type="entry name" value="Bact_Acetyltransf"/>
</dbReference>
<dbReference type="Proteomes" id="UP000272471">
    <property type="component" value="Unassembled WGS sequence"/>
</dbReference>
<dbReference type="InterPro" id="IPR016181">
    <property type="entry name" value="Acyl_CoA_acyltransferase"/>
</dbReference>
<proteinExistence type="predicted"/>
<dbReference type="PANTHER" id="PTHR43877">
    <property type="entry name" value="AMINOALKYLPHOSPHONATE N-ACETYLTRANSFERASE-RELATED-RELATED"/>
    <property type="match status" value="1"/>
</dbReference>
<evidence type="ECO:0000256" key="3">
    <source>
        <dbReference type="SAM" id="MobiDB-lite"/>
    </source>
</evidence>
<organism evidence="5 6">
    <name type="scientific">Pseudomonas savastanoi pv. glycinea</name>
    <name type="common">Pseudomonas syringae pv. glycinea</name>
    <dbReference type="NCBI Taxonomy" id="318"/>
    <lineage>
        <taxon>Bacteria</taxon>
        <taxon>Pseudomonadati</taxon>
        <taxon>Pseudomonadota</taxon>
        <taxon>Gammaproteobacteria</taxon>
        <taxon>Pseudomonadales</taxon>
        <taxon>Pseudomonadaceae</taxon>
        <taxon>Pseudomonas</taxon>
    </lineage>
</organism>
<dbReference type="Pfam" id="PF00583">
    <property type="entry name" value="Acetyltransf_1"/>
    <property type="match status" value="1"/>
</dbReference>
<dbReference type="PANTHER" id="PTHR43877:SF2">
    <property type="entry name" value="AMINOALKYLPHOSPHONATE N-ACETYLTRANSFERASE-RELATED"/>
    <property type="match status" value="1"/>
</dbReference>
<evidence type="ECO:0000256" key="1">
    <source>
        <dbReference type="ARBA" id="ARBA00022679"/>
    </source>
</evidence>